<dbReference type="PANTHER" id="PTHR32343:SF72">
    <property type="entry name" value="POLYADENYLATE-BINDING PROTEIN-INTERACTING PROTEIN 11"/>
    <property type="match status" value="1"/>
</dbReference>
<evidence type="ECO:0000313" key="9">
    <source>
        <dbReference type="Proteomes" id="UP000796880"/>
    </source>
</evidence>
<dbReference type="Pfam" id="PF07145">
    <property type="entry name" value="PAM2"/>
    <property type="match status" value="1"/>
</dbReference>
<feature type="region of interest" description="Disordered" evidence="6">
    <location>
        <begin position="168"/>
        <end position="194"/>
    </location>
</feature>
<accession>A0A8K0DUT0</accession>
<evidence type="ECO:0000256" key="1">
    <source>
        <dbReference type="ARBA" id="ARBA00004123"/>
    </source>
</evidence>
<evidence type="ECO:0000256" key="2">
    <source>
        <dbReference type="ARBA" id="ARBA00022737"/>
    </source>
</evidence>
<dbReference type="InterPro" id="IPR009818">
    <property type="entry name" value="PAM2_motif"/>
</dbReference>
<feature type="region of interest" description="Disordered" evidence="6">
    <location>
        <begin position="96"/>
        <end position="116"/>
    </location>
</feature>
<dbReference type="EMBL" id="VOIH02000011">
    <property type="protein sequence ID" value="KAF3434175.1"/>
    <property type="molecule type" value="Genomic_DNA"/>
</dbReference>
<dbReference type="GO" id="GO:0005634">
    <property type="term" value="C:nucleus"/>
    <property type="evidence" value="ECO:0007669"/>
    <property type="project" value="UniProtKB-SubCell"/>
</dbReference>
<dbReference type="InterPro" id="IPR034825">
    <property type="entry name" value="CID8-like_RRM2"/>
</dbReference>
<dbReference type="InterPro" id="IPR000504">
    <property type="entry name" value="RRM_dom"/>
</dbReference>
<dbReference type="SUPFAM" id="SSF54928">
    <property type="entry name" value="RNA-binding domain, RBD"/>
    <property type="match status" value="2"/>
</dbReference>
<dbReference type="InterPro" id="IPR012677">
    <property type="entry name" value="Nucleotide-bd_a/b_plait_sf"/>
</dbReference>
<dbReference type="OrthoDB" id="7763451at2759"/>
<feature type="compositionally biased region" description="Polar residues" evidence="6">
    <location>
        <begin position="16"/>
        <end position="26"/>
    </location>
</feature>
<feature type="domain" description="RRM" evidence="7">
    <location>
        <begin position="205"/>
        <end position="280"/>
    </location>
</feature>
<dbReference type="Gene3D" id="3.30.70.330">
    <property type="match status" value="2"/>
</dbReference>
<dbReference type="SMART" id="SM00360">
    <property type="entry name" value="RRM"/>
    <property type="match status" value="2"/>
</dbReference>
<reference evidence="8" key="1">
    <citation type="submission" date="2020-03" db="EMBL/GenBank/DDBJ databases">
        <title>A high-quality chromosome-level genome assembly of a woody plant with both climbing and erect habits, Rhamnella rubrinervis.</title>
        <authorList>
            <person name="Lu Z."/>
            <person name="Yang Y."/>
            <person name="Zhu X."/>
            <person name="Sun Y."/>
        </authorList>
    </citation>
    <scope>NUCLEOTIDE SEQUENCE</scope>
    <source>
        <strain evidence="8">BYM</strain>
        <tissue evidence="8">Leaf</tissue>
    </source>
</reference>
<evidence type="ECO:0000256" key="4">
    <source>
        <dbReference type="ARBA" id="ARBA00023242"/>
    </source>
</evidence>
<dbReference type="FunFam" id="3.30.70.330:FF:000665">
    <property type="entry name" value="Polyadenylate-binding protein-interacting protein 10"/>
    <property type="match status" value="1"/>
</dbReference>
<dbReference type="InterPro" id="IPR035979">
    <property type="entry name" value="RBD_domain_sf"/>
</dbReference>
<dbReference type="CDD" id="cd12460">
    <property type="entry name" value="RRM2_CID8_like"/>
    <property type="match status" value="1"/>
</dbReference>
<dbReference type="CDD" id="cd12459">
    <property type="entry name" value="RRM1_CID8_like"/>
    <property type="match status" value="1"/>
</dbReference>
<dbReference type="Proteomes" id="UP000796880">
    <property type="component" value="Unassembled WGS sequence"/>
</dbReference>
<name>A0A8K0DUT0_9ROSA</name>
<sequence>MAVVENAGLELGKTVGSASSSRSLETPEQEASGGAVNDQDQPNHGQVRHLIDPSLPQNHNASVMRPHDQSLYIKASPSPQVLHRSFDHAAKIGAPTRQVGPVHHQRSNGGDLQRNGDHLEESFKRDMRDLRELFSKLNPMAAEFVPPSLVGLNAGFYTNNTLLLDNNNNRNANLNGHTARRRSNQGKRRMNSRTSLAQREDRIRKTVYVSDIDQQVTEEQLAALFVSCGQVIDCRICGDPNSVLRFAFIEFTDEEGAQAALSLAGTMLGFYPVRVLPSKTAIAPVNPTFLPRNDDEREMCARTIYCTNIDKKVSQADVKLFFESVCGEVYRLRLLGDYHHSTRIAFVEFVMAESAIAALNCSGVVLGSLPIRISPSKTPVRPRAPRLSVH</sequence>
<evidence type="ECO:0000256" key="5">
    <source>
        <dbReference type="PROSITE-ProRule" id="PRU00176"/>
    </source>
</evidence>
<feature type="region of interest" description="Disordered" evidence="6">
    <location>
        <begin position="14"/>
        <end position="62"/>
    </location>
</feature>
<keyword evidence="4" id="KW-0539">Nucleus</keyword>
<keyword evidence="9" id="KW-1185">Reference proteome</keyword>
<gene>
    <name evidence="8" type="ORF">FNV43_RR25278</name>
</gene>
<dbReference type="Pfam" id="PF00076">
    <property type="entry name" value="RRM_1"/>
    <property type="match status" value="2"/>
</dbReference>
<keyword evidence="2" id="KW-0677">Repeat</keyword>
<dbReference type="PANTHER" id="PTHR32343">
    <property type="entry name" value="SERINE/ARGININE-RICH SPLICING FACTOR"/>
    <property type="match status" value="1"/>
</dbReference>
<evidence type="ECO:0000313" key="8">
    <source>
        <dbReference type="EMBL" id="KAF3434175.1"/>
    </source>
</evidence>
<proteinExistence type="predicted"/>
<dbReference type="GO" id="GO:0003729">
    <property type="term" value="F:mRNA binding"/>
    <property type="evidence" value="ECO:0007669"/>
    <property type="project" value="UniProtKB-ARBA"/>
</dbReference>
<comment type="subcellular location">
    <subcellularLocation>
        <location evidence="1">Nucleus</location>
    </subcellularLocation>
</comment>
<dbReference type="AlphaFoldDB" id="A0A8K0DUT0"/>
<comment type="caution">
    <text evidence="8">The sequence shown here is derived from an EMBL/GenBank/DDBJ whole genome shotgun (WGS) entry which is preliminary data.</text>
</comment>
<dbReference type="FunFam" id="3.30.70.330:FF:000530">
    <property type="entry name" value="Polyadenylate-binding protein-interacting protein 11"/>
    <property type="match status" value="1"/>
</dbReference>
<evidence type="ECO:0000259" key="7">
    <source>
        <dbReference type="PROSITE" id="PS50102"/>
    </source>
</evidence>
<evidence type="ECO:0000256" key="6">
    <source>
        <dbReference type="SAM" id="MobiDB-lite"/>
    </source>
</evidence>
<evidence type="ECO:0000256" key="3">
    <source>
        <dbReference type="ARBA" id="ARBA00022884"/>
    </source>
</evidence>
<feature type="compositionally biased region" description="Basic residues" evidence="6">
    <location>
        <begin position="178"/>
        <end position="191"/>
    </location>
</feature>
<dbReference type="InterPro" id="IPR034823">
    <property type="entry name" value="CID8-like_RRM1"/>
</dbReference>
<organism evidence="8 9">
    <name type="scientific">Rhamnella rubrinervis</name>
    <dbReference type="NCBI Taxonomy" id="2594499"/>
    <lineage>
        <taxon>Eukaryota</taxon>
        <taxon>Viridiplantae</taxon>
        <taxon>Streptophyta</taxon>
        <taxon>Embryophyta</taxon>
        <taxon>Tracheophyta</taxon>
        <taxon>Spermatophyta</taxon>
        <taxon>Magnoliopsida</taxon>
        <taxon>eudicotyledons</taxon>
        <taxon>Gunneridae</taxon>
        <taxon>Pentapetalae</taxon>
        <taxon>rosids</taxon>
        <taxon>fabids</taxon>
        <taxon>Rosales</taxon>
        <taxon>Rhamnaceae</taxon>
        <taxon>rhamnoid group</taxon>
        <taxon>Rhamneae</taxon>
        <taxon>Rhamnella</taxon>
    </lineage>
</organism>
<feature type="domain" description="RRM" evidence="7">
    <location>
        <begin position="302"/>
        <end position="378"/>
    </location>
</feature>
<dbReference type="PROSITE" id="PS50102">
    <property type="entry name" value="RRM"/>
    <property type="match status" value="2"/>
</dbReference>
<keyword evidence="3 5" id="KW-0694">RNA-binding</keyword>
<protein>
    <recommendedName>
        <fullName evidence="7">RRM domain-containing protein</fullName>
    </recommendedName>
</protein>